<sequence>MQIMVIISAPSDTERRSHVTGAEAATAYVTSVHVCESRFQRKQRGFPVLNRPALALPVPEAQLTECSFLLTLNDSVMSRPALFGIGPGRPRGCLRVNEGLNF</sequence>
<reference evidence="1" key="1">
    <citation type="submission" date="2020-08" db="EMBL/GenBank/DDBJ databases">
        <title>Genome sequencing and assembly of the red palm weevil Rhynchophorus ferrugineus.</title>
        <authorList>
            <person name="Dias G.B."/>
            <person name="Bergman C.M."/>
            <person name="Manee M."/>
        </authorList>
    </citation>
    <scope>NUCLEOTIDE SEQUENCE</scope>
    <source>
        <strain evidence="1">AA-2017</strain>
        <tissue evidence="1">Whole larva</tissue>
    </source>
</reference>
<accession>A0A834J2H6</accession>
<dbReference type="EMBL" id="JAACXV010000030">
    <property type="protein sequence ID" value="KAF7286302.1"/>
    <property type="molecule type" value="Genomic_DNA"/>
</dbReference>
<proteinExistence type="predicted"/>
<dbReference type="Proteomes" id="UP000625711">
    <property type="component" value="Unassembled WGS sequence"/>
</dbReference>
<dbReference type="AlphaFoldDB" id="A0A834J2H6"/>
<evidence type="ECO:0000313" key="1">
    <source>
        <dbReference type="EMBL" id="KAF7286302.1"/>
    </source>
</evidence>
<name>A0A834J2H6_RHYFE</name>
<organism evidence="1 2">
    <name type="scientific">Rhynchophorus ferrugineus</name>
    <name type="common">Red palm weevil</name>
    <name type="synonym">Curculio ferrugineus</name>
    <dbReference type="NCBI Taxonomy" id="354439"/>
    <lineage>
        <taxon>Eukaryota</taxon>
        <taxon>Metazoa</taxon>
        <taxon>Ecdysozoa</taxon>
        <taxon>Arthropoda</taxon>
        <taxon>Hexapoda</taxon>
        <taxon>Insecta</taxon>
        <taxon>Pterygota</taxon>
        <taxon>Neoptera</taxon>
        <taxon>Endopterygota</taxon>
        <taxon>Coleoptera</taxon>
        <taxon>Polyphaga</taxon>
        <taxon>Cucujiformia</taxon>
        <taxon>Curculionidae</taxon>
        <taxon>Dryophthorinae</taxon>
        <taxon>Rhynchophorus</taxon>
    </lineage>
</organism>
<evidence type="ECO:0000313" key="2">
    <source>
        <dbReference type="Proteomes" id="UP000625711"/>
    </source>
</evidence>
<keyword evidence="2" id="KW-1185">Reference proteome</keyword>
<comment type="caution">
    <text evidence="1">The sequence shown here is derived from an EMBL/GenBank/DDBJ whole genome shotgun (WGS) entry which is preliminary data.</text>
</comment>
<gene>
    <name evidence="1" type="ORF">GWI33_006174</name>
</gene>
<protein>
    <submittedName>
        <fullName evidence="1">Uncharacterized protein</fullName>
    </submittedName>
</protein>